<proteinExistence type="predicted"/>
<dbReference type="AlphaFoldDB" id="A0A2S4MIU5"/>
<dbReference type="RefSeq" id="WP_181315618.1">
    <property type="nucleotide sequence ID" value="NZ_PQGA01000002.1"/>
</dbReference>
<comment type="caution">
    <text evidence="1">The sequence shown here is derived from an EMBL/GenBank/DDBJ whole genome shotgun (WGS) entry which is preliminary data.</text>
</comment>
<accession>A0A2S4MIU5</accession>
<dbReference type="EMBL" id="PQGA01000002">
    <property type="protein sequence ID" value="POR54529.1"/>
    <property type="molecule type" value="Genomic_DNA"/>
</dbReference>
<reference evidence="1 2" key="1">
    <citation type="submission" date="2018-01" db="EMBL/GenBank/DDBJ databases">
        <title>Genomic Encyclopedia of Type Strains, Phase III (KMG-III): the genomes of soil and plant-associated and newly described type strains.</title>
        <authorList>
            <person name="Whitman W."/>
        </authorList>
    </citation>
    <scope>NUCLEOTIDE SEQUENCE [LARGE SCALE GENOMIC DNA]</scope>
    <source>
        <strain evidence="1 2">JCM 18070</strain>
    </source>
</reference>
<gene>
    <name evidence="1" type="ORF">B0G62_102137</name>
</gene>
<keyword evidence="2" id="KW-1185">Reference proteome</keyword>
<sequence>MLIREIEGATRRLGAPANWDHEKAECSVLPIADVMTESVPFMVSAWMPTAEELVALNAGAPVHLWIQGTNHPVVALSVAAAHAAREPHVVIDGTPLTDFESLTLSIALNAFLMGLEIDPRALGDGERAVAMRDAYRKHGERIEKLFADAEGNRATIDVHQQSNTQHEGGIEQ</sequence>
<evidence type="ECO:0000313" key="2">
    <source>
        <dbReference type="Proteomes" id="UP000237381"/>
    </source>
</evidence>
<protein>
    <submittedName>
        <fullName evidence="1">Uncharacterized protein</fullName>
    </submittedName>
</protein>
<name>A0A2S4MIU5_9BURK</name>
<organism evidence="1 2">
    <name type="scientific">Paraburkholderia eburnea</name>
    <dbReference type="NCBI Taxonomy" id="1189126"/>
    <lineage>
        <taxon>Bacteria</taxon>
        <taxon>Pseudomonadati</taxon>
        <taxon>Pseudomonadota</taxon>
        <taxon>Betaproteobacteria</taxon>
        <taxon>Burkholderiales</taxon>
        <taxon>Burkholderiaceae</taxon>
        <taxon>Paraburkholderia</taxon>
    </lineage>
</organism>
<evidence type="ECO:0000313" key="1">
    <source>
        <dbReference type="EMBL" id="POR54529.1"/>
    </source>
</evidence>
<dbReference type="Proteomes" id="UP000237381">
    <property type="component" value="Unassembled WGS sequence"/>
</dbReference>